<evidence type="ECO:0000256" key="1">
    <source>
        <dbReference type="ARBA" id="ARBA00004141"/>
    </source>
</evidence>
<feature type="transmembrane region" description="Helical" evidence="5">
    <location>
        <begin position="110"/>
        <end position="131"/>
    </location>
</feature>
<dbReference type="EMBL" id="PEOG01000094">
    <property type="protein sequence ID" value="PIM50857.1"/>
    <property type="molecule type" value="Genomic_DNA"/>
</dbReference>
<feature type="transmembrane region" description="Helical" evidence="5">
    <location>
        <begin position="175"/>
        <end position="194"/>
    </location>
</feature>
<dbReference type="RefSeq" id="WP_099863985.1">
    <property type="nucleotide sequence ID" value="NZ_PEOG01000094.1"/>
</dbReference>
<feature type="transmembrane region" description="Helical" evidence="5">
    <location>
        <begin position="323"/>
        <end position="344"/>
    </location>
</feature>
<keyword evidence="2 5" id="KW-0812">Transmembrane</keyword>
<feature type="transmembrane region" description="Helical" evidence="5">
    <location>
        <begin position="43"/>
        <end position="62"/>
    </location>
</feature>
<keyword evidence="4 5" id="KW-0472">Membrane</keyword>
<name>A0A2G9C392_9BURK</name>
<dbReference type="GO" id="GO:0015385">
    <property type="term" value="F:sodium:proton antiporter activity"/>
    <property type="evidence" value="ECO:0007669"/>
    <property type="project" value="TreeGrafter"/>
</dbReference>
<feature type="transmembrane region" description="Helical" evidence="5">
    <location>
        <begin position="252"/>
        <end position="273"/>
    </location>
</feature>
<gene>
    <name evidence="7" type="ORF">CS062_22845</name>
</gene>
<reference evidence="7 8" key="1">
    <citation type="submission" date="2017-11" db="EMBL/GenBank/DDBJ databases">
        <title>Draft genome sequence of Mitsuaria sp. HWN-4.</title>
        <authorList>
            <person name="Gundlapally S.R."/>
        </authorList>
    </citation>
    <scope>NUCLEOTIDE SEQUENCE [LARGE SCALE GENOMIC DNA]</scope>
    <source>
        <strain evidence="7 8">HWN-4</strain>
    </source>
</reference>
<feature type="transmembrane region" description="Helical" evidence="5">
    <location>
        <begin position="74"/>
        <end position="98"/>
    </location>
</feature>
<comment type="subcellular location">
    <subcellularLocation>
        <location evidence="1">Membrane</location>
        <topology evidence="1">Multi-pass membrane protein</topology>
    </subcellularLocation>
</comment>
<dbReference type="Proteomes" id="UP000231501">
    <property type="component" value="Unassembled WGS sequence"/>
</dbReference>
<dbReference type="OrthoDB" id="9787814at2"/>
<feature type="transmembrane region" description="Helical" evidence="5">
    <location>
        <begin position="351"/>
        <end position="370"/>
    </location>
</feature>
<comment type="caution">
    <text evidence="7">The sequence shown here is derived from an EMBL/GenBank/DDBJ whole genome shotgun (WGS) entry which is preliminary data.</text>
</comment>
<dbReference type="AlphaFoldDB" id="A0A2G9C392"/>
<organism evidence="7 8">
    <name type="scientific">Roseateles chitinivorans</name>
    <dbReference type="NCBI Taxonomy" id="2917965"/>
    <lineage>
        <taxon>Bacteria</taxon>
        <taxon>Pseudomonadati</taxon>
        <taxon>Pseudomonadota</taxon>
        <taxon>Betaproteobacteria</taxon>
        <taxon>Burkholderiales</taxon>
        <taxon>Sphaerotilaceae</taxon>
        <taxon>Roseateles</taxon>
    </lineage>
</organism>
<evidence type="ECO:0000313" key="7">
    <source>
        <dbReference type="EMBL" id="PIM50857.1"/>
    </source>
</evidence>
<proteinExistence type="predicted"/>
<dbReference type="InterPro" id="IPR044880">
    <property type="entry name" value="NCX_ion-bd_dom_sf"/>
</dbReference>
<protein>
    <submittedName>
        <fullName evidence="7">Ionic transporter y4hA</fullName>
    </submittedName>
</protein>
<keyword evidence="3 5" id="KW-1133">Transmembrane helix</keyword>
<feature type="domain" description="Sodium/calcium exchanger membrane region" evidence="6">
    <location>
        <begin position="227"/>
        <end position="369"/>
    </location>
</feature>
<evidence type="ECO:0000256" key="4">
    <source>
        <dbReference type="ARBA" id="ARBA00023136"/>
    </source>
</evidence>
<feature type="transmembrane region" description="Helical" evidence="5">
    <location>
        <begin position="223"/>
        <end position="246"/>
    </location>
</feature>
<dbReference type="Gene3D" id="1.20.1420.30">
    <property type="entry name" value="NCX, central ion-binding region"/>
    <property type="match status" value="1"/>
</dbReference>
<feature type="transmembrane region" description="Helical" evidence="5">
    <location>
        <begin position="294"/>
        <end position="317"/>
    </location>
</feature>
<dbReference type="GO" id="GO:0005886">
    <property type="term" value="C:plasma membrane"/>
    <property type="evidence" value="ECO:0007669"/>
    <property type="project" value="TreeGrafter"/>
</dbReference>
<evidence type="ECO:0000259" key="6">
    <source>
        <dbReference type="Pfam" id="PF01699"/>
    </source>
</evidence>
<feature type="transmembrane region" description="Helical" evidence="5">
    <location>
        <begin position="143"/>
        <end position="163"/>
    </location>
</feature>
<feature type="domain" description="Sodium/calcium exchanger membrane region" evidence="6">
    <location>
        <begin position="41"/>
        <end position="195"/>
    </location>
</feature>
<feature type="transmembrane region" description="Helical" evidence="5">
    <location>
        <begin position="12"/>
        <end position="37"/>
    </location>
</feature>
<evidence type="ECO:0000313" key="8">
    <source>
        <dbReference type="Proteomes" id="UP000231501"/>
    </source>
</evidence>
<dbReference type="GO" id="GO:0015386">
    <property type="term" value="F:potassium:proton antiporter activity"/>
    <property type="evidence" value="ECO:0007669"/>
    <property type="project" value="TreeGrafter"/>
</dbReference>
<dbReference type="InterPro" id="IPR052946">
    <property type="entry name" value="Alkaline_pH_Ca-Antiporter"/>
</dbReference>
<accession>A0A2G9C392</accession>
<evidence type="ECO:0000256" key="5">
    <source>
        <dbReference type="SAM" id="Phobius"/>
    </source>
</evidence>
<dbReference type="InterPro" id="IPR004837">
    <property type="entry name" value="NaCa_Exmemb"/>
</dbReference>
<dbReference type="Pfam" id="PF01699">
    <property type="entry name" value="Na_Ca_ex"/>
    <property type="match status" value="2"/>
</dbReference>
<sequence>MRAKSSNSLLARLPAALPIWTLLAPLAAILALLGLTAGGNSTLVLAVVSALLIAAVLAAVHHAEVVAHRVGEPYGSLVLAVAVTIIEVALIVSLMLAGGESTNTLARDTVFSAIMIVCNGVLGLCILVGGWKHQELAFRVEGTSPTLAVLAALSVLTLVLPAFTTSSPGPTFTTAQLLFAGGVSLVLYGAFVFVQAVRHRDYFLPVAGVDDQDAHAEPPSWRVAGLSLALLLVCLVGVVGLAKLLAPTIERGVHAIGAPPSLVGVIVAMLVLLPETVAAVRAALHNRLQTSLNLALGSGLASIGLTIPTVAVLSPLFPHSLVLGLTPLSMVLLFLTFIVGGLTLGGGRATVLQGAVHMVVFVVFLFLAVVP</sequence>
<dbReference type="PANTHER" id="PTHR37958:SF1">
    <property type="entry name" value="SODIUM-POTASSIUM_PROTON ANTIPORTER CHAA"/>
    <property type="match status" value="1"/>
</dbReference>
<keyword evidence="8" id="KW-1185">Reference proteome</keyword>
<evidence type="ECO:0000256" key="3">
    <source>
        <dbReference type="ARBA" id="ARBA00022989"/>
    </source>
</evidence>
<evidence type="ECO:0000256" key="2">
    <source>
        <dbReference type="ARBA" id="ARBA00022692"/>
    </source>
</evidence>
<dbReference type="PANTHER" id="PTHR37958">
    <property type="entry name" value="SODIUM-POTASSIUM/PROTON ANTIPORTER CHAA"/>
    <property type="match status" value="1"/>
</dbReference>